<feature type="transmembrane region" description="Helical" evidence="8">
    <location>
        <begin position="96"/>
        <end position="118"/>
    </location>
</feature>
<evidence type="ECO:0000256" key="4">
    <source>
        <dbReference type="ARBA" id="ARBA00022475"/>
    </source>
</evidence>
<comment type="subcellular location">
    <subcellularLocation>
        <location evidence="1">Cell membrane</location>
        <topology evidence="1">Multi-pass membrane protein</topology>
    </subcellularLocation>
</comment>
<keyword evidence="7 8" id="KW-0472">Membrane</keyword>
<dbReference type="Proteomes" id="UP000543642">
    <property type="component" value="Unassembled WGS sequence"/>
</dbReference>
<feature type="transmembrane region" description="Helical" evidence="8">
    <location>
        <begin position="198"/>
        <end position="218"/>
    </location>
</feature>
<dbReference type="PANTHER" id="PTHR30472">
    <property type="entry name" value="FERRIC ENTEROBACTIN TRANSPORT SYSTEM PERMEASE PROTEIN"/>
    <property type="match status" value="1"/>
</dbReference>
<dbReference type="AlphaFoldDB" id="A0A7W8H944"/>
<dbReference type="EMBL" id="JACHFW010000003">
    <property type="protein sequence ID" value="MBB5264077.1"/>
    <property type="molecule type" value="Genomic_DNA"/>
</dbReference>
<evidence type="ECO:0000256" key="3">
    <source>
        <dbReference type="ARBA" id="ARBA00022448"/>
    </source>
</evidence>
<feature type="transmembrane region" description="Helical" evidence="8">
    <location>
        <begin position="223"/>
        <end position="240"/>
    </location>
</feature>
<keyword evidence="10" id="KW-1185">Reference proteome</keyword>
<evidence type="ECO:0000256" key="2">
    <source>
        <dbReference type="ARBA" id="ARBA00007935"/>
    </source>
</evidence>
<name>A0A7W8H944_9FIRM</name>
<dbReference type="Gene3D" id="1.10.3470.10">
    <property type="entry name" value="ABC transporter involved in vitamin B12 uptake, BtuC"/>
    <property type="match status" value="1"/>
</dbReference>
<feature type="transmembrane region" description="Helical" evidence="8">
    <location>
        <begin position="67"/>
        <end position="84"/>
    </location>
</feature>
<keyword evidence="3" id="KW-0813">Transport</keyword>
<sequence>MWTKHLKKKGRQATVITVLIVLLFVAVWADINAGYRQITLAQLWQILTGHGEAGLTYTLIHLRLPRVLTSLLVGVGLAVSGCVIQGVSRNDMAEPGILGINAGAGLFVAGFIVFFSGSGLSASLLLPFLAFAGSVCTALVDYRLALTRQGLSPRRLLLIGVAMSTAISSVTTMLMLRMSDSEYAFVQNWLSGSIWGATWPNVVMLFTGLVLFTGFVFYKSRTLNVLTLGHQTATGLGVSVSRQTVILLGAAIAMSSLCCAVGGGLSFVGLVCPHLARRLVGPNFKILIGTTVLTGALLMTVSDIISRTLLSPNEISIGIVAAVIGAPYFLYLLIRS</sequence>
<dbReference type="InterPro" id="IPR037294">
    <property type="entry name" value="ABC_BtuC-like"/>
</dbReference>
<protein>
    <submittedName>
        <fullName evidence="9">Iron complex transport system permease protein</fullName>
    </submittedName>
</protein>
<feature type="transmembrane region" description="Helical" evidence="8">
    <location>
        <begin position="246"/>
        <end position="272"/>
    </location>
</feature>
<dbReference type="GO" id="GO:0033214">
    <property type="term" value="P:siderophore-iron import into cell"/>
    <property type="evidence" value="ECO:0007669"/>
    <property type="project" value="TreeGrafter"/>
</dbReference>
<comment type="similarity">
    <text evidence="2">Belongs to the binding-protein-dependent transport system permease family. FecCD subfamily.</text>
</comment>
<feature type="transmembrane region" description="Helical" evidence="8">
    <location>
        <begin position="315"/>
        <end position="334"/>
    </location>
</feature>
<dbReference type="PANTHER" id="PTHR30472:SF64">
    <property type="entry name" value="IRON(3+)-HYDROXAMATE IMPORT SYSTEM PERMEASE PROTEIN FHUG"/>
    <property type="match status" value="1"/>
</dbReference>
<dbReference type="GO" id="GO:0005886">
    <property type="term" value="C:plasma membrane"/>
    <property type="evidence" value="ECO:0007669"/>
    <property type="project" value="UniProtKB-SubCell"/>
</dbReference>
<dbReference type="FunFam" id="1.10.3470.10:FF:000001">
    <property type="entry name" value="Vitamin B12 ABC transporter permease BtuC"/>
    <property type="match status" value="1"/>
</dbReference>
<feature type="transmembrane region" description="Helical" evidence="8">
    <location>
        <begin position="284"/>
        <end position="309"/>
    </location>
</feature>
<keyword evidence="4" id="KW-1003">Cell membrane</keyword>
<dbReference type="CDD" id="cd06550">
    <property type="entry name" value="TM_ABC_iron-siderophores_like"/>
    <property type="match status" value="1"/>
</dbReference>
<evidence type="ECO:0000256" key="7">
    <source>
        <dbReference type="ARBA" id="ARBA00023136"/>
    </source>
</evidence>
<dbReference type="InterPro" id="IPR000522">
    <property type="entry name" value="ABC_transptr_permease_BtuC"/>
</dbReference>
<keyword evidence="6 8" id="KW-1133">Transmembrane helix</keyword>
<reference evidence="9 10" key="1">
    <citation type="submission" date="2020-08" db="EMBL/GenBank/DDBJ databases">
        <title>Genomic Encyclopedia of Type Strains, Phase IV (KMG-IV): sequencing the most valuable type-strain genomes for metagenomic binning, comparative biology and taxonomic classification.</title>
        <authorList>
            <person name="Goeker M."/>
        </authorList>
    </citation>
    <scope>NUCLEOTIDE SEQUENCE [LARGE SCALE GENOMIC DNA]</scope>
    <source>
        <strain evidence="9 10">DSM 106146</strain>
    </source>
</reference>
<evidence type="ECO:0000313" key="10">
    <source>
        <dbReference type="Proteomes" id="UP000543642"/>
    </source>
</evidence>
<comment type="caution">
    <text evidence="9">The sequence shown here is derived from an EMBL/GenBank/DDBJ whole genome shotgun (WGS) entry which is preliminary data.</text>
</comment>
<dbReference type="RefSeq" id="WP_183772441.1">
    <property type="nucleotide sequence ID" value="NZ_JACHFW010000003.1"/>
</dbReference>
<evidence type="ECO:0000256" key="6">
    <source>
        <dbReference type="ARBA" id="ARBA00022989"/>
    </source>
</evidence>
<evidence type="ECO:0000256" key="8">
    <source>
        <dbReference type="SAM" id="Phobius"/>
    </source>
</evidence>
<evidence type="ECO:0000256" key="5">
    <source>
        <dbReference type="ARBA" id="ARBA00022692"/>
    </source>
</evidence>
<proteinExistence type="inferred from homology"/>
<dbReference type="GO" id="GO:0022857">
    <property type="term" value="F:transmembrane transporter activity"/>
    <property type="evidence" value="ECO:0007669"/>
    <property type="project" value="InterPro"/>
</dbReference>
<evidence type="ECO:0000313" key="9">
    <source>
        <dbReference type="EMBL" id="MBB5264077.1"/>
    </source>
</evidence>
<organism evidence="9 10">
    <name type="scientific">Catenibacillus scindens</name>
    <dbReference type="NCBI Taxonomy" id="673271"/>
    <lineage>
        <taxon>Bacteria</taxon>
        <taxon>Bacillati</taxon>
        <taxon>Bacillota</taxon>
        <taxon>Clostridia</taxon>
        <taxon>Lachnospirales</taxon>
        <taxon>Lachnospiraceae</taxon>
        <taxon>Catenibacillus</taxon>
    </lineage>
</organism>
<feature type="transmembrane region" description="Helical" evidence="8">
    <location>
        <begin position="156"/>
        <end position="178"/>
    </location>
</feature>
<keyword evidence="5 8" id="KW-0812">Transmembrane</keyword>
<dbReference type="Pfam" id="PF01032">
    <property type="entry name" value="FecCD"/>
    <property type="match status" value="1"/>
</dbReference>
<evidence type="ECO:0000256" key="1">
    <source>
        <dbReference type="ARBA" id="ARBA00004651"/>
    </source>
</evidence>
<feature type="transmembrane region" description="Helical" evidence="8">
    <location>
        <begin position="124"/>
        <end position="144"/>
    </location>
</feature>
<accession>A0A7W8H944</accession>
<dbReference type="SUPFAM" id="SSF81345">
    <property type="entry name" value="ABC transporter involved in vitamin B12 uptake, BtuC"/>
    <property type="match status" value="1"/>
</dbReference>
<gene>
    <name evidence="9" type="ORF">HNP82_001182</name>
</gene>